<name>A7VTY2_9FIRM</name>
<sequence length="40" mass="4703">MMLFSVYAVLIFLSIGPAFLTRFLIKGDYNFTLHHSVYEF</sequence>
<dbReference type="HOGENOM" id="CLU_3287433_0_0_9"/>
<dbReference type="AlphaFoldDB" id="A7VTY2"/>
<proteinExistence type="predicted"/>
<gene>
    <name evidence="2" type="ORF">CLOLEP_02027</name>
</gene>
<protein>
    <submittedName>
        <fullName evidence="2">Uncharacterized protein</fullName>
    </submittedName>
</protein>
<keyword evidence="1" id="KW-0472">Membrane</keyword>
<dbReference type="EMBL" id="ABCB02000018">
    <property type="protein sequence ID" value="EDO61628.1"/>
    <property type="molecule type" value="Genomic_DNA"/>
</dbReference>
<evidence type="ECO:0000256" key="1">
    <source>
        <dbReference type="SAM" id="Phobius"/>
    </source>
</evidence>
<feature type="transmembrane region" description="Helical" evidence="1">
    <location>
        <begin position="6"/>
        <end position="25"/>
    </location>
</feature>
<keyword evidence="1" id="KW-1133">Transmembrane helix</keyword>
<reference evidence="2 3" key="2">
    <citation type="submission" date="2007-08" db="EMBL/GenBank/DDBJ databases">
        <authorList>
            <person name="Fulton L."/>
            <person name="Clifton S."/>
            <person name="Fulton B."/>
            <person name="Xu J."/>
            <person name="Minx P."/>
            <person name="Pepin K.H."/>
            <person name="Johnson M."/>
            <person name="Thiruvilangam P."/>
            <person name="Bhonagiri V."/>
            <person name="Nash W.E."/>
            <person name="Wang C."/>
            <person name="Mardis E.R."/>
            <person name="Wilson R.K."/>
        </authorList>
    </citation>
    <scope>NUCLEOTIDE SEQUENCE [LARGE SCALE GENOMIC DNA]</scope>
    <source>
        <strain evidence="2 3">DSM 753</strain>
    </source>
</reference>
<dbReference type="Proteomes" id="UP000003490">
    <property type="component" value="Unassembled WGS sequence"/>
</dbReference>
<evidence type="ECO:0000313" key="2">
    <source>
        <dbReference type="EMBL" id="EDO61628.1"/>
    </source>
</evidence>
<reference evidence="2 3" key="1">
    <citation type="submission" date="2007-08" db="EMBL/GenBank/DDBJ databases">
        <title>Draft genome sequence of Clostridium leptum (DSM 753).</title>
        <authorList>
            <person name="Sudarsanam P."/>
            <person name="Ley R."/>
            <person name="Guruge J."/>
            <person name="Turnbaugh P.J."/>
            <person name="Mahowald M."/>
            <person name="Liep D."/>
            <person name="Gordon J."/>
        </authorList>
    </citation>
    <scope>NUCLEOTIDE SEQUENCE [LARGE SCALE GENOMIC DNA]</scope>
    <source>
        <strain evidence="2 3">DSM 753</strain>
    </source>
</reference>
<comment type="caution">
    <text evidence="2">The sequence shown here is derived from an EMBL/GenBank/DDBJ whole genome shotgun (WGS) entry which is preliminary data.</text>
</comment>
<keyword evidence="1" id="KW-0812">Transmembrane</keyword>
<evidence type="ECO:0000313" key="3">
    <source>
        <dbReference type="Proteomes" id="UP000003490"/>
    </source>
</evidence>
<accession>A7VTY2</accession>
<organism evidence="2 3">
    <name type="scientific">[Clostridium] leptum DSM 753</name>
    <dbReference type="NCBI Taxonomy" id="428125"/>
    <lineage>
        <taxon>Bacteria</taxon>
        <taxon>Bacillati</taxon>
        <taxon>Bacillota</taxon>
        <taxon>Clostridia</taxon>
        <taxon>Eubacteriales</taxon>
        <taxon>Oscillospiraceae</taxon>
        <taxon>Oscillospiraceae incertae sedis</taxon>
    </lineage>
</organism>